<accession>A0AAP4F6U7</accession>
<dbReference type="InterPro" id="IPR029039">
    <property type="entry name" value="Flavoprotein-like_sf"/>
</dbReference>
<dbReference type="PANTHER" id="PTHR30543:SF21">
    <property type="entry name" value="NAD(P)H-DEPENDENT FMN REDUCTASE LOT6"/>
    <property type="match status" value="1"/>
</dbReference>
<dbReference type="RefSeq" id="WP_018121256.1">
    <property type="nucleotide sequence ID" value="NZ_CABIYR010000010.1"/>
</dbReference>
<dbReference type="GO" id="GO:0016491">
    <property type="term" value="F:oxidoreductase activity"/>
    <property type="evidence" value="ECO:0007669"/>
    <property type="project" value="UniProtKB-KW"/>
</dbReference>
<gene>
    <name evidence="2" type="ORF">QPX45_05000</name>
    <name evidence="3" type="ORF">QPX54_08750</name>
</gene>
<dbReference type="GeneID" id="64189091"/>
<protein>
    <submittedName>
        <fullName evidence="3">NAD(P)H-dependent oxidoreductase</fullName>
        <ecNumber evidence="3">1.-.-.-</ecNumber>
    </submittedName>
</protein>
<evidence type="ECO:0000259" key="1">
    <source>
        <dbReference type="Pfam" id="PF03358"/>
    </source>
</evidence>
<reference evidence="3 5" key="1">
    <citation type="submission" date="2023-05" db="EMBL/GenBank/DDBJ databases">
        <title>Metabolic capabilities are highly conserved among human nasal-associated Corynebacterium species in pangenomic analyses.</title>
        <authorList>
            <person name="Tran T.H."/>
            <person name="Roberts A.Q."/>
            <person name="Escapa I.F."/>
            <person name="Gao W."/>
            <person name="Conlan S."/>
            <person name="Kong H."/>
            <person name="Segre J.A."/>
            <person name="Kelly M.S."/>
            <person name="Lemon K.P."/>
        </authorList>
    </citation>
    <scope>NUCLEOTIDE SEQUENCE</scope>
    <source>
        <strain evidence="3">KPL2654</strain>
        <strain evidence="2 5">KPL2811</strain>
    </source>
</reference>
<dbReference type="AlphaFoldDB" id="A0AAP4F6U7"/>
<sequence>MNIGVFIGSIRAGRAGEAIGHWVHEHASHRNDGHNYEIIDLQDHDLPFLAADTVPAMANGEYGDPKTQQWAKVIAQYDGFVFVTPEYNGTVPGPMKNAFDQLGQEWQGKPIGFVGYGYSQAGKGSTATWRTVVSGMLAMQLADEDVNIDLNTAYPEDANGEFRASEAEKAGLDKILDQVTQAGAKS</sequence>
<dbReference type="GO" id="GO:0005829">
    <property type="term" value="C:cytosol"/>
    <property type="evidence" value="ECO:0007669"/>
    <property type="project" value="TreeGrafter"/>
</dbReference>
<feature type="domain" description="NADPH-dependent FMN reductase-like" evidence="1">
    <location>
        <begin position="1"/>
        <end position="148"/>
    </location>
</feature>
<dbReference type="InterPro" id="IPR050712">
    <property type="entry name" value="NAD(P)H-dep_reductase"/>
</dbReference>
<dbReference type="EMBL" id="JASNVK010000007">
    <property type="protein sequence ID" value="MDK4300607.1"/>
    <property type="molecule type" value="Genomic_DNA"/>
</dbReference>
<name>A0AAP4F6U7_9CORY</name>
<dbReference type="EMBL" id="JASNVP010000008">
    <property type="protein sequence ID" value="MDK4326587.1"/>
    <property type="molecule type" value="Genomic_DNA"/>
</dbReference>
<dbReference type="EC" id="1.-.-.-" evidence="3"/>
<dbReference type="SUPFAM" id="SSF52218">
    <property type="entry name" value="Flavoproteins"/>
    <property type="match status" value="1"/>
</dbReference>
<dbReference type="InterPro" id="IPR005025">
    <property type="entry name" value="FMN_Rdtase-like_dom"/>
</dbReference>
<comment type="caution">
    <text evidence="3">The sequence shown here is derived from an EMBL/GenBank/DDBJ whole genome shotgun (WGS) entry which is preliminary data.</text>
</comment>
<evidence type="ECO:0000313" key="4">
    <source>
        <dbReference type="Proteomes" id="UP001226160"/>
    </source>
</evidence>
<keyword evidence="5" id="KW-1185">Reference proteome</keyword>
<dbReference type="PANTHER" id="PTHR30543">
    <property type="entry name" value="CHROMATE REDUCTASE"/>
    <property type="match status" value="1"/>
</dbReference>
<dbReference type="Pfam" id="PF03358">
    <property type="entry name" value="FMN_red"/>
    <property type="match status" value="1"/>
</dbReference>
<evidence type="ECO:0000313" key="5">
    <source>
        <dbReference type="Proteomes" id="UP001243856"/>
    </source>
</evidence>
<evidence type="ECO:0000313" key="2">
    <source>
        <dbReference type="EMBL" id="MDK4300607.1"/>
    </source>
</evidence>
<dbReference type="Proteomes" id="UP001226160">
    <property type="component" value="Unassembled WGS sequence"/>
</dbReference>
<dbReference type="GO" id="GO:0010181">
    <property type="term" value="F:FMN binding"/>
    <property type="evidence" value="ECO:0007669"/>
    <property type="project" value="TreeGrafter"/>
</dbReference>
<organism evidence="3 4">
    <name type="scientific">Corynebacterium propinquum</name>
    <dbReference type="NCBI Taxonomy" id="43769"/>
    <lineage>
        <taxon>Bacteria</taxon>
        <taxon>Bacillati</taxon>
        <taxon>Actinomycetota</taxon>
        <taxon>Actinomycetes</taxon>
        <taxon>Mycobacteriales</taxon>
        <taxon>Corynebacteriaceae</taxon>
        <taxon>Corynebacterium</taxon>
    </lineage>
</organism>
<dbReference type="Proteomes" id="UP001243856">
    <property type="component" value="Unassembled WGS sequence"/>
</dbReference>
<evidence type="ECO:0000313" key="3">
    <source>
        <dbReference type="EMBL" id="MDK4326587.1"/>
    </source>
</evidence>
<keyword evidence="3" id="KW-0560">Oxidoreductase</keyword>
<proteinExistence type="predicted"/>
<dbReference type="Gene3D" id="3.40.50.360">
    <property type="match status" value="1"/>
</dbReference>